<name>A0ABV2S537_BRAJP</name>
<evidence type="ECO:0000313" key="1">
    <source>
        <dbReference type="EMBL" id="MET4724282.1"/>
    </source>
</evidence>
<gene>
    <name evidence="1" type="ORF">ABIF63_008388</name>
</gene>
<dbReference type="Proteomes" id="UP001549291">
    <property type="component" value="Unassembled WGS sequence"/>
</dbReference>
<keyword evidence="2" id="KW-1185">Reference proteome</keyword>
<proteinExistence type="predicted"/>
<reference evidence="1 2" key="1">
    <citation type="submission" date="2024-06" db="EMBL/GenBank/DDBJ databases">
        <title>Genomic Encyclopedia of Type Strains, Phase V (KMG-V): Genome sequencing to study the core and pangenomes of soil and plant-associated prokaryotes.</title>
        <authorList>
            <person name="Whitman W."/>
        </authorList>
    </citation>
    <scope>NUCLEOTIDE SEQUENCE [LARGE SCALE GENOMIC DNA]</scope>
    <source>
        <strain evidence="1 2">USDA 160</strain>
    </source>
</reference>
<accession>A0ABV2S537</accession>
<comment type="caution">
    <text evidence="1">The sequence shown here is derived from an EMBL/GenBank/DDBJ whole genome shotgun (WGS) entry which is preliminary data.</text>
</comment>
<dbReference type="EMBL" id="JBEPTQ010000002">
    <property type="protein sequence ID" value="MET4724282.1"/>
    <property type="molecule type" value="Genomic_DNA"/>
</dbReference>
<evidence type="ECO:0000313" key="2">
    <source>
        <dbReference type="Proteomes" id="UP001549291"/>
    </source>
</evidence>
<organism evidence="1 2">
    <name type="scientific">Bradyrhizobium japonicum</name>
    <dbReference type="NCBI Taxonomy" id="375"/>
    <lineage>
        <taxon>Bacteria</taxon>
        <taxon>Pseudomonadati</taxon>
        <taxon>Pseudomonadota</taxon>
        <taxon>Alphaproteobacteria</taxon>
        <taxon>Hyphomicrobiales</taxon>
        <taxon>Nitrobacteraceae</taxon>
        <taxon>Bradyrhizobium</taxon>
    </lineage>
</organism>
<sequence>MNIVHFQATHVNIVQINPEICKMQTLAVYIASTFVDDAAALVAGLGRAVLKFAMRPIDRIANACDIAGVLTERRATFRMWRASRARSRHAGRRFSLLGRLSPFRHLAHLT</sequence>
<protein>
    <submittedName>
        <fullName evidence="1">Uncharacterized protein</fullName>
    </submittedName>
</protein>